<comment type="caution">
    <text evidence="1">The sequence shown here is derived from an EMBL/GenBank/DDBJ whole genome shotgun (WGS) entry which is preliminary data.</text>
</comment>
<evidence type="ECO:0000313" key="2">
    <source>
        <dbReference type="Proteomes" id="UP000828390"/>
    </source>
</evidence>
<reference evidence="1" key="1">
    <citation type="journal article" date="2019" name="bioRxiv">
        <title>The Genome of the Zebra Mussel, Dreissena polymorpha: A Resource for Invasive Species Research.</title>
        <authorList>
            <person name="McCartney M.A."/>
            <person name="Auch B."/>
            <person name="Kono T."/>
            <person name="Mallez S."/>
            <person name="Zhang Y."/>
            <person name="Obille A."/>
            <person name="Becker A."/>
            <person name="Abrahante J.E."/>
            <person name="Garbe J."/>
            <person name="Badalamenti J.P."/>
            <person name="Herman A."/>
            <person name="Mangelson H."/>
            <person name="Liachko I."/>
            <person name="Sullivan S."/>
            <person name="Sone E.D."/>
            <person name="Koren S."/>
            <person name="Silverstein K.A.T."/>
            <person name="Beckman K.B."/>
            <person name="Gohl D.M."/>
        </authorList>
    </citation>
    <scope>NUCLEOTIDE SEQUENCE</scope>
    <source>
        <strain evidence="1">Duluth1</strain>
        <tissue evidence="1">Whole animal</tissue>
    </source>
</reference>
<accession>A0A9D4ND57</accession>
<sequence>MIPERNQMTDCGLEYEQQLTWIATLNEMMKEGPRIILRLPKIRQTILAHPEPLRWYSFRTKEMEMLELIDMNRRTLDMDIEKDVIMQATLRRQLEIVLDVSQRMIMKGGREYFLLNVCSVC</sequence>
<reference evidence="1" key="2">
    <citation type="submission" date="2020-11" db="EMBL/GenBank/DDBJ databases">
        <authorList>
            <person name="McCartney M.A."/>
            <person name="Auch B."/>
            <person name="Kono T."/>
            <person name="Mallez S."/>
            <person name="Becker A."/>
            <person name="Gohl D.M."/>
            <person name="Silverstein K.A.T."/>
            <person name="Koren S."/>
            <person name="Bechman K.B."/>
            <person name="Herman A."/>
            <person name="Abrahante J.E."/>
            <person name="Garbe J."/>
        </authorList>
    </citation>
    <scope>NUCLEOTIDE SEQUENCE</scope>
    <source>
        <strain evidence="1">Duluth1</strain>
        <tissue evidence="1">Whole animal</tissue>
    </source>
</reference>
<dbReference type="Proteomes" id="UP000828390">
    <property type="component" value="Unassembled WGS sequence"/>
</dbReference>
<keyword evidence="2" id="KW-1185">Reference proteome</keyword>
<proteinExistence type="predicted"/>
<dbReference type="AlphaFoldDB" id="A0A9D4ND57"/>
<evidence type="ECO:0000313" key="1">
    <source>
        <dbReference type="EMBL" id="KAH3893270.1"/>
    </source>
</evidence>
<gene>
    <name evidence="1" type="ORF">DPMN_017416</name>
</gene>
<dbReference type="EMBL" id="JAIWYP010000001">
    <property type="protein sequence ID" value="KAH3893270.1"/>
    <property type="molecule type" value="Genomic_DNA"/>
</dbReference>
<protein>
    <submittedName>
        <fullName evidence="1">Uncharacterized protein</fullName>
    </submittedName>
</protein>
<organism evidence="1 2">
    <name type="scientific">Dreissena polymorpha</name>
    <name type="common">Zebra mussel</name>
    <name type="synonym">Mytilus polymorpha</name>
    <dbReference type="NCBI Taxonomy" id="45954"/>
    <lineage>
        <taxon>Eukaryota</taxon>
        <taxon>Metazoa</taxon>
        <taxon>Spiralia</taxon>
        <taxon>Lophotrochozoa</taxon>
        <taxon>Mollusca</taxon>
        <taxon>Bivalvia</taxon>
        <taxon>Autobranchia</taxon>
        <taxon>Heteroconchia</taxon>
        <taxon>Euheterodonta</taxon>
        <taxon>Imparidentia</taxon>
        <taxon>Neoheterodontei</taxon>
        <taxon>Myida</taxon>
        <taxon>Dreissenoidea</taxon>
        <taxon>Dreissenidae</taxon>
        <taxon>Dreissena</taxon>
    </lineage>
</organism>
<name>A0A9D4ND57_DREPO</name>